<keyword evidence="2" id="KW-0472">Membrane</keyword>
<gene>
    <name evidence="4" type="ORF">H9L14_11210</name>
</gene>
<evidence type="ECO:0000313" key="5">
    <source>
        <dbReference type="Proteomes" id="UP000516105"/>
    </source>
</evidence>
<dbReference type="InterPro" id="IPR036942">
    <property type="entry name" value="Beta-barrel_TonB_sf"/>
</dbReference>
<evidence type="ECO:0000256" key="3">
    <source>
        <dbReference type="ARBA" id="ARBA00023237"/>
    </source>
</evidence>
<protein>
    <submittedName>
        <fullName evidence="4">TonB-dependent receptor</fullName>
    </submittedName>
</protein>
<keyword evidence="3" id="KW-0998">Cell outer membrane</keyword>
<evidence type="ECO:0000256" key="2">
    <source>
        <dbReference type="ARBA" id="ARBA00023136"/>
    </source>
</evidence>
<keyword evidence="5" id="KW-1185">Reference proteome</keyword>
<evidence type="ECO:0000313" key="4">
    <source>
        <dbReference type="EMBL" id="QNP45208.1"/>
    </source>
</evidence>
<reference evidence="4 5" key="1">
    <citation type="submission" date="2020-08" db="EMBL/GenBank/DDBJ databases">
        <title>Genome sequence of Sphingomonas sediminicola KACC 15039T.</title>
        <authorList>
            <person name="Hyun D.-W."/>
            <person name="Bae J.-W."/>
        </authorList>
    </citation>
    <scope>NUCLEOTIDE SEQUENCE [LARGE SCALE GENOMIC DNA]</scope>
    <source>
        <strain evidence="4 5">KACC 15039</strain>
    </source>
</reference>
<accession>A0ABX6T7K4</accession>
<organism evidence="4 5">
    <name type="scientific">Sphingomonas sediminicola</name>
    <dbReference type="NCBI Taxonomy" id="386874"/>
    <lineage>
        <taxon>Bacteria</taxon>
        <taxon>Pseudomonadati</taxon>
        <taxon>Pseudomonadota</taxon>
        <taxon>Alphaproteobacteria</taxon>
        <taxon>Sphingomonadales</taxon>
        <taxon>Sphingomonadaceae</taxon>
        <taxon>Sphingomonas</taxon>
    </lineage>
</organism>
<proteinExistence type="predicted"/>
<comment type="subcellular location">
    <subcellularLocation>
        <location evidence="1">Cell outer membrane</location>
    </subcellularLocation>
</comment>
<dbReference type="Gene3D" id="2.40.170.20">
    <property type="entry name" value="TonB-dependent receptor, beta-barrel domain"/>
    <property type="match status" value="1"/>
</dbReference>
<dbReference type="SUPFAM" id="SSF56935">
    <property type="entry name" value="Porins"/>
    <property type="match status" value="1"/>
</dbReference>
<sequence length="109" mass="12314">MVRSLGVDYIKGTDDRFITEDVDGDGVIDFDPAVYDFSVPDYFLHTASIRFEPSNRYSLTLGVRNVFDRKPPKITSEDPFVNTIANVPLQAGFDVRGRTFFVNAQAKIF</sequence>
<keyword evidence="4" id="KW-0675">Receptor</keyword>
<dbReference type="Proteomes" id="UP000516105">
    <property type="component" value="Chromosome"/>
</dbReference>
<evidence type="ECO:0000256" key="1">
    <source>
        <dbReference type="ARBA" id="ARBA00004442"/>
    </source>
</evidence>
<dbReference type="EMBL" id="CP060782">
    <property type="protein sequence ID" value="QNP45208.1"/>
    <property type="molecule type" value="Genomic_DNA"/>
</dbReference>
<name>A0ABX6T7K4_9SPHN</name>